<proteinExistence type="inferred from homology"/>
<dbReference type="PANTHER" id="PTHR34273">
    <property type="entry name" value="METHYLTHIORIBOSE KINASE"/>
    <property type="match status" value="1"/>
</dbReference>
<dbReference type="Gene3D" id="3.90.1200.10">
    <property type="match status" value="1"/>
</dbReference>
<dbReference type="RefSeq" id="XP_035348515.1">
    <property type="nucleotide sequence ID" value="XM_035492622.1"/>
</dbReference>
<dbReference type="PANTHER" id="PTHR34273:SF2">
    <property type="entry name" value="METHYLTHIORIBOSE KINASE"/>
    <property type="match status" value="1"/>
</dbReference>
<dbReference type="Proteomes" id="UP000509510">
    <property type="component" value="Chromosome V"/>
</dbReference>
<keyword evidence="8" id="KW-1185">Reference proteome</keyword>
<reference evidence="8" key="1">
    <citation type="submission" date="2020-06" db="EMBL/GenBank/DDBJ databases">
        <title>A chromosome-scale genome assembly of Talaromyces rugulosus W13939.</title>
        <authorList>
            <person name="Wang B."/>
            <person name="Guo L."/>
            <person name="Ye K."/>
            <person name="Wang L."/>
        </authorList>
    </citation>
    <scope>NUCLEOTIDE SEQUENCE [LARGE SCALE GENOMIC DNA]</scope>
    <source>
        <strain evidence="8">W13939</strain>
    </source>
</reference>
<name>A0A7H8R9E0_TALRU</name>
<keyword evidence="2" id="KW-0808">Transferase</keyword>
<keyword evidence="4" id="KW-0418">Kinase</keyword>
<dbReference type="EMBL" id="CP055902">
    <property type="protein sequence ID" value="QKX62341.1"/>
    <property type="molecule type" value="Genomic_DNA"/>
</dbReference>
<organism evidence="7 8">
    <name type="scientific">Talaromyces rugulosus</name>
    <name type="common">Penicillium rugulosum</name>
    <dbReference type="NCBI Taxonomy" id="121627"/>
    <lineage>
        <taxon>Eukaryota</taxon>
        <taxon>Fungi</taxon>
        <taxon>Dikarya</taxon>
        <taxon>Ascomycota</taxon>
        <taxon>Pezizomycotina</taxon>
        <taxon>Eurotiomycetes</taxon>
        <taxon>Eurotiomycetidae</taxon>
        <taxon>Eurotiales</taxon>
        <taxon>Trichocomaceae</taxon>
        <taxon>Talaromyces</taxon>
        <taxon>Talaromyces sect. Islandici</taxon>
    </lineage>
</organism>
<dbReference type="KEGG" id="trg:TRUGW13939_09500"/>
<accession>A0A7H8R9E0</accession>
<dbReference type="Gene3D" id="3.30.200.20">
    <property type="entry name" value="Phosphorylase Kinase, domain 1"/>
    <property type="match status" value="1"/>
</dbReference>
<dbReference type="InterPro" id="IPR002575">
    <property type="entry name" value="Aminoglycoside_PTrfase"/>
</dbReference>
<evidence type="ECO:0000256" key="2">
    <source>
        <dbReference type="ARBA" id="ARBA00022679"/>
    </source>
</evidence>
<dbReference type="InterPro" id="IPR011009">
    <property type="entry name" value="Kinase-like_dom_sf"/>
</dbReference>
<evidence type="ECO:0000256" key="5">
    <source>
        <dbReference type="ARBA" id="ARBA00022840"/>
    </source>
</evidence>
<dbReference type="SUPFAM" id="SSF56112">
    <property type="entry name" value="Protein kinase-like (PK-like)"/>
    <property type="match status" value="1"/>
</dbReference>
<dbReference type="GeneID" id="55996983"/>
<sequence length="386" mass="43485">MAFQQEEKDQLAAQLVQELSHTPYACLSLTQLSGGTANFIFRGILAHPLPDGTQTVVVKHSKEFVAANRNFSLEVSRCLFEETMLNALEESLPRITTNNISLQTPHLYHFDREQSTQILQDLSGTIDLKTAIVSSPDVRVNLLPQPISISIGHAVGAWLQEFHSWAAHPAQVELTKKMAANEPMRKLRYQISYGAFTDVVQKFPEIWDQHGSALKQVQDMAAREYAKSIRDEGAGDWSVIHGDFWTGNVLIPNTPSLDKRQQAKGMNLYIIDWELAQFGRREYDVGQIIGDLYERMHFLNVDSALWVIQGFVAGYGPLSDAMAFRAAIHAGVHLICWYIRRNPTAPFLEDPELIKGAIRTGTDFIVKAWEKDRAWFESSPLVCLFG</sequence>
<feature type="domain" description="Aminoglycoside phosphotransferase" evidence="6">
    <location>
        <begin position="151"/>
        <end position="290"/>
    </location>
</feature>
<evidence type="ECO:0000256" key="1">
    <source>
        <dbReference type="ARBA" id="ARBA00010165"/>
    </source>
</evidence>
<dbReference type="GO" id="GO:0016301">
    <property type="term" value="F:kinase activity"/>
    <property type="evidence" value="ECO:0007669"/>
    <property type="project" value="UniProtKB-KW"/>
</dbReference>
<keyword evidence="3" id="KW-0547">Nucleotide-binding</keyword>
<comment type="similarity">
    <text evidence="1">Belongs to the methylthioribose kinase family.</text>
</comment>
<gene>
    <name evidence="7" type="ORF">TRUGW13939_09500</name>
</gene>
<keyword evidence="5" id="KW-0067">ATP-binding</keyword>
<dbReference type="AlphaFoldDB" id="A0A7H8R9E0"/>
<evidence type="ECO:0000259" key="6">
    <source>
        <dbReference type="Pfam" id="PF01636"/>
    </source>
</evidence>
<protein>
    <recommendedName>
        <fullName evidence="6">Aminoglycoside phosphotransferase domain-containing protein</fullName>
    </recommendedName>
</protein>
<dbReference type="GO" id="GO:0005524">
    <property type="term" value="F:ATP binding"/>
    <property type="evidence" value="ECO:0007669"/>
    <property type="project" value="UniProtKB-KW"/>
</dbReference>
<dbReference type="Pfam" id="PF01636">
    <property type="entry name" value="APH"/>
    <property type="match status" value="1"/>
</dbReference>
<evidence type="ECO:0000313" key="7">
    <source>
        <dbReference type="EMBL" id="QKX62341.1"/>
    </source>
</evidence>
<evidence type="ECO:0000256" key="3">
    <source>
        <dbReference type="ARBA" id="ARBA00022741"/>
    </source>
</evidence>
<evidence type="ECO:0000256" key="4">
    <source>
        <dbReference type="ARBA" id="ARBA00022777"/>
    </source>
</evidence>
<dbReference type="OrthoDB" id="25129at2759"/>
<evidence type="ECO:0000313" key="8">
    <source>
        <dbReference type="Proteomes" id="UP000509510"/>
    </source>
</evidence>